<dbReference type="EMBL" id="CABVHX010000005">
    <property type="protein sequence ID" value="VVN87706.1"/>
    <property type="molecule type" value="Genomic_DNA"/>
</dbReference>
<proteinExistence type="predicted"/>
<dbReference type="AlphaFoldDB" id="A0A5E7B801"/>
<dbReference type="Proteomes" id="UP000325375">
    <property type="component" value="Unassembled WGS sequence"/>
</dbReference>
<gene>
    <name evidence="1" type="ORF">PS718_01628</name>
</gene>
<reference evidence="1 2" key="1">
    <citation type="submission" date="2019-09" db="EMBL/GenBank/DDBJ databases">
        <authorList>
            <person name="Chandra G."/>
            <person name="Truman W A."/>
        </authorList>
    </citation>
    <scope>NUCLEOTIDE SEQUENCE [LARGE SCALE GENOMIC DNA]</scope>
    <source>
        <strain evidence="1">PS718</strain>
    </source>
</reference>
<sequence length="111" mass="12218">MRIILSPQRRDENFTVIKAGDKLTVMGEEFDFSPIGNGDVLPASAVSSMWFLDKIERVEGELVLTLLFPNPLNYSPEQAFPVDLVNVPDGPVAFPQSLPDVSDATQQEVQA</sequence>
<dbReference type="RefSeq" id="WP_150602384.1">
    <property type="nucleotide sequence ID" value="NZ_CABVHX010000005.1"/>
</dbReference>
<organism evidence="1 2">
    <name type="scientific">Pseudomonas fluorescens</name>
    <dbReference type="NCBI Taxonomy" id="294"/>
    <lineage>
        <taxon>Bacteria</taxon>
        <taxon>Pseudomonadati</taxon>
        <taxon>Pseudomonadota</taxon>
        <taxon>Gammaproteobacteria</taxon>
        <taxon>Pseudomonadales</taxon>
        <taxon>Pseudomonadaceae</taxon>
        <taxon>Pseudomonas</taxon>
    </lineage>
</organism>
<evidence type="ECO:0000313" key="2">
    <source>
        <dbReference type="Proteomes" id="UP000325375"/>
    </source>
</evidence>
<evidence type="ECO:0000313" key="1">
    <source>
        <dbReference type="EMBL" id="VVN87706.1"/>
    </source>
</evidence>
<name>A0A5E7B801_PSEFL</name>
<accession>A0A5E7B801</accession>
<protein>
    <submittedName>
        <fullName evidence="1">Uncharacterized protein</fullName>
    </submittedName>
</protein>